<dbReference type="Gene3D" id="3.40.190.10">
    <property type="entry name" value="Periplasmic binding protein-like II"/>
    <property type="match status" value="2"/>
</dbReference>
<dbReference type="GO" id="GO:0016020">
    <property type="term" value="C:membrane"/>
    <property type="evidence" value="ECO:0007669"/>
    <property type="project" value="UniProtKB-SubCell"/>
</dbReference>
<reference evidence="15" key="3">
    <citation type="submission" date="2016-03" db="UniProtKB">
        <authorList>
            <consortium name="EnsemblProtists"/>
        </authorList>
    </citation>
    <scope>IDENTIFICATION</scope>
</reference>
<feature type="compositionally biased region" description="Acidic residues" evidence="11">
    <location>
        <begin position="579"/>
        <end position="592"/>
    </location>
</feature>
<evidence type="ECO:0000256" key="1">
    <source>
        <dbReference type="ARBA" id="ARBA00004141"/>
    </source>
</evidence>
<evidence type="ECO:0000313" key="14">
    <source>
        <dbReference type="EMBL" id="EKX33051.1"/>
    </source>
</evidence>
<evidence type="ECO:0000313" key="15">
    <source>
        <dbReference type="EnsemblProtists" id="EKX33051"/>
    </source>
</evidence>
<dbReference type="RefSeq" id="XP_005820031.1">
    <property type="nucleotide sequence ID" value="XM_005819974.1"/>
</dbReference>
<evidence type="ECO:0000256" key="6">
    <source>
        <dbReference type="ARBA" id="ARBA00023136"/>
    </source>
</evidence>
<accession>L1I9X0</accession>
<dbReference type="Proteomes" id="UP000011087">
    <property type="component" value="Unassembled WGS sequence"/>
</dbReference>
<dbReference type="Gene3D" id="1.10.287.70">
    <property type="match status" value="1"/>
</dbReference>
<keyword evidence="8" id="KW-0325">Glycoprotein</keyword>
<dbReference type="PaxDb" id="55529-EKX33051"/>
<dbReference type="HOGENOM" id="CLU_428632_0_0_1"/>
<protein>
    <recommendedName>
        <fullName evidence="13">Ionotropic glutamate receptor C-terminal domain-containing protein</fullName>
    </recommendedName>
</protein>
<keyword evidence="5" id="KW-0406">Ion transport</keyword>
<name>L1I9X0_GUITC</name>
<keyword evidence="3 12" id="KW-0812">Transmembrane</keyword>
<dbReference type="KEGG" id="gtt:GUITHDRAFT_120788"/>
<proteinExistence type="predicted"/>
<evidence type="ECO:0000259" key="13">
    <source>
        <dbReference type="Pfam" id="PF00060"/>
    </source>
</evidence>
<organism evidence="14">
    <name type="scientific">Guillardia theta (strain CCMP2712)</name>
    <name type="common">Cryptophyte</name>
    <dbReference type="NCBI Taxonomy" id="905079"/>
    <lineage>
        <taxon>Eukaryota</taxon>
        <taxon>Cryptophyceae</taxon>
        <taxon>Pyrenomonadales</taxon>
        <taxon>Geminigeraceae</taxon>
        <taxon>Guillardia</taxon>
    </lineage>
</organism>
<dbReference type="Pfam" id="PF00060">
    <property type="entry name" value="Lig_chan"/>
    <property type="match status" value="1"/>
</dbReference>
<keyword evidence="2" id="KW-0813">Transport</keyword>
<keyword evidence="10" id="KW-0407">Ion channel</keyword>
<feature type="transmembrane region" description="Helical" evidence="12">
    <location>
        <begin position="513"/>
        <end position="534"/>
    </location>
</feature>
<evidence type="ECO:0000256" key="2">
    <source>
        <dbReference type="ARBA" id="ARBA00022448"/>
    </source>
</evidence>
<evidence type="ECO:0000256" key="12">
    <source>
        <dbReference type="SAM" id="Phobius"/>
    </source>
</evidence>
<keyword evidence="9" id="KW-1071">Ligand-gated ion channel</keyword>
<dbReference type="InterPro" id="IPR001320">
    <property type="entry name" value="Iontro_rcpt_C"/>
</dbReference>
<evidence type="ECO:0000256" key="11">
    <source>
        <dbReference type="SAM" id="MobiDB-lite"/>
    </source>
</evidence>
<reference evidence="14 16" key="1">
    <citation type="journal article" date="2012" name="Nature">
        <title>Algal genomes reveal evolutionary mosaicism and the fate of nucleomorphs.</title>
        <authorList>
            <consortium name="DOE Joint Genome Institute"/>
            <person name="Curtis B.A."/>
            <person name="Tanifuji G."/>
            <person name="Burki F."/>
            <person name="Gruber A."/>
            <person name="Irimia M."/>
            <person name="Maruyama S."/>
            <person name="Arias M.C."/>
            <person name="Ball S.G."/>
            <person name="Gile G.H."/>
            <person name="Hirakawa Y."/>
            <person name="Hopkins J.F."/>
            <person name="Kuo A."/>
            <person name="Rensing S.A."/>
            <person name="Schmutz J."/>
            <person name="Symeonidi A."/>
            <person name="Elias M."/>
            <person name="Eveleigh R.J."/>
            <person name="Herman E.K."/>
            <person name="Klute M.J."/>
            <person name="Nakayama T."/>
            <person name="Obornik M."/>
            <person name="Reyes-Prieto A."/>
            <person name="Armbrust E.V."/>
            <person name="Aves S.J."/>
            <person name="Beiko R.G."/>
            <person name="Coutinho P."/>
            <person name="Dacks J.B."/>
            <person name="Durnford D.G."/>
            <person name="Fast N.M."/>
            <person name="Green B.R."/>
            <person name="Grisdale C.J."/>
            <person name="Hempel F."/>
            <person name="Henrissat B."/>
            <person name="Hoppner M.P."/>
            <person name="Ishida K."/>
            <person name="Kim E."/>
            <person name="Koreny L."/>
            <person name="Kroth P.G."/>
            <person name="Liu Y."/>
            <person name="Malik S.B."/>
            <person name="Maier U.G."/>
            <person name="McRose D."/>
            <person name="Mock T."/>
            <person name="Neilson J.A."/>
            <person name="Onodera N.T."/>
            <person name="Poole A.M."/>
            <person name="Pritham E.J."/>
            <person name="Richards T.A."/>
            <person name="Rocap G."/>
            <person name="Roy S.W."/>
            <person name="Sarai C."/>
            <person name="Schaack S."/>
            <person name="Shirato S."/>
            <person name="Slamovits C.H."/>
            <person name="Spencer D.F."/>
            <person name="Suzuki S."/>
            <person name="Worden A.Z."/>
            <person name="Zauner S."/>
            <person name="Barry K."/>
            <person name="Bell C."/>
            <person name="Bharti A.K."/>
            <person name="Crow J.A."/>
            <person name="Grimwood J."/>
            <person name="Kramer R."/>
            <person name="Lindquist E."/>
            <person name="Lucas S."/>
            <person name="Salamov A."/>
            <person name="McFadden G.I."/>
            <person name="Lane C.E."/>
            <person name="Keeling P.J."/>
            <person name="Gray M.W."/>
            <person name="Grigoriev I.V."/>
            <person name="Archibald J.M."/>
        </authorList>
    </citation>
    <scope>NUCLEOTIDE SEQUENCE</scope>
    <source>
        <strain evidence="14 16">CCMP2712</strain>
    </source>
</reference>
<sequence length="619" mass="67919">MRRSLVPANIYNTAHCGKKFRIATHHYPPLINVDTTKCINQLCPATAFINGGGLTYEFMNNEVLNNLKSMCRASGVSESVVFEWYIPRVNPTSPDAAVCQGSFSALPPSSWNTTYNGQRCAAAAKAYKGPSNVTSCTRIGDPTCASTGPDLVAGAIPVASRFSDLLSFTSSYYQYQQHIVKRPIPPQIPIDGLVNVFLPFTGWLWGAILLECIVVFVSLLMIESPYNVENIRQGKAMFFDTWYWVICTLCAAPDKDAFTLGGRIVYLSHLFFGTLITATYTGAIAAFLTQQAVVVSVQDFQSFTSGQFSALVLGPSWNPRDPQPPYLGKFVAGTSTTTMIPSDQFNYLQTIMQQDPKITISIFTADRVDSIYTNGQPLVSSTSVNPCKLTTGASYGIFDIVQCGRLYPSARAGSGPDALFYDGPVVYNELNNRYSRTGKCSLVTIGDGFHVNGYGLGFPYSSIFYHPLSSAMLQATEAGAVDDYLQSYGLRANDLTCTEVVADGGNVMDIWEIWGLFALCTLFLIAAFSSGFFARMKDKWKAKKEAEALKAREEARAALMIESGKEGAADEDNKQKEEDKEEEPEDEDEEGKDEIFDLPTILNGIDEKIHSVREISKAL</sequence>
<feature type="region of interest" description="Disordered" evidence="11">
    <location>
        <begin position="562"/>
        <end position="597"/>
    </location>
</feature>
<dbReference type="OrthoDB" id="5984008at2759"/>
<feature type="compositionally biased region" description="Basic and acidic residues" evidence="11">
    <location>
        <begin position="563"/>
        <end position="578"/>
    </location>
</feature>
<keyword evidence="16" id="KW-1185">Reference proteome</keyword>
<evidence type="ECO:0000256" key="9">
    <source>
        <dbReference type="ARBA" id="ARBA00023286"/>
    </source>
</evidence>
<evidence type="ECO:0000256" key="3">
    <source>
        <dbReference type="ARBA" id="ARBA00022692"/>
    </source>
</evidence>
<evidence type="ECO:0000313" key="16">
    <source>
        <dbReference type="Proteomes" id="UP000011087"/>
    </source>
</evidence>
<dbReference type="EMBL" id="JH993159">
    <property type="protein sequence ID" value="EKX33051.1"/>
    <property type="molecule type" value="Genomic_DNA"/>
</dbReference>
<feature type="domain" description="Ionotropic glutamate receptor C-terminal" evidence="13">
    <location>
        <begin position="204"/>
        <end position="520"/>
    </location>
</feature>
<dbReference type="GeneID" id="17289764"/>
<dbReference type="AlphaFoldDB" id="L1I9X0"/>
<dbReference type="InterPro" id="IPR015683">
    <property type="entry name" value="Ionotropic_Glu_rcpt"/>
</dbReference>
<reference evidence="16" key="2">
    <citation type="submission" date="2012-11" db="EMBL/GenBank/DDBJ databases">
        <authorList>
            <person name="Kuo A."/>
            <person name="Curtis B.A."/>
            <person name="Tanifuji G."/>
            <person name="Burki F."/>
            <person name="Gruber A."/>
            <person name="Irimia M."/>
            <person name="Maruyama S."/>
            <person name="Arias M.C."/>
            <person name="Ball S.G."/>
            <person name="Gile G.H."/>
            <person name="Hirakawa Y."/>
            <person name="Hopkins J.F."/>
            <person name="Rensing S.A."/>
            <person name="Schmutz J."/>
            <person name="Symeonidi A."/>
            <person name="Elias M."/>
            <person name="Eveleigh R.J."/>
            <person name="Herman E.K."/>
            <person name="Klute M.J."/>
            <person name="Nakayama T."/>
            <person name="Obornik M."/>
            <person name="Reyes-Prieto A."/>
            <person name="Armbrust E.V."/>
            <person name="Aves S.J."/>
            <person name="Beiko R.G."/>
            <person name="Coutinho P."/>
            <person name="Dacks J.B."/>
            <person name="Durnford D.G."/>
            <person name="Fast N.M."/>
            <person name="Green B.R."/>
            <person name="Grisdale C."/>
            <person name="Hempe F."/>
            <person name="Henrissat B."/>
            <person name="Hoppner M.P."/>
            <person name="Ishida K.-I."/>
            <person name="Kim E."/>
            <person name="Koreny L."/>
            <person name="Kroth P.G."/>
            <person name="Liu Y."/>
            <person name="Malik S.-B."/>
            <person name="Maier U.G."/>
            <person name="McRose D."/>
            <person name="Mock T."/>
            <person name="Neilson J.A."/>
            <person name="Onodera N.T."/>
            <person name="Poole A.M."/>
            <person name="Pritham E.J."/>
            <person name="Richards T.A."/>
            <person name="Rocap G."/>
            <person name="Roy S.W."/>
            <person name="Sarai C."/>
            <person name="Schaack S."/>
            <person name="Shirato S."/>
            <person name="Slamovits C.H."/>
            <person name="Spencer D.F."/>
            <person name="Suzuki S."/>
            <person name="Worden A.Z."/>
            <person name="Zauner S."/>
            <person name="Barry K."/>
            <person name="Bell C."/>
            <person name="Bharti A.K."/>
            <person name="Crow J.A."/>
            <person name="Grimwood J."/>
            <person name="Kramer R."/>
            <person name="Lindquist E."/>
            <person name="Lucas S."/>
            <person name="Salamov A."/>
            <person name="McFadden G.I."/>
            <person name="Lane C.E."/>
            <person name="Keeling P.J."/>
            <person name="Gray M.W."/>
            <person name="Grigoriev I.V."/>
            <person name="Archibald J.M."/>
        </authorList>
    </citation>
    <scope>NUCLEOTIDE SEQUENCE</scope>
    <source>
        <strain evidence="16">CCMP2712</strain>
    </source>
</reference>
<feature type="transmembrane region" description="Helical" evidence="12">
    <location>
        <begin position="264"/>
        <end position="288"/>
    </location>
</feature>
<keyword evidence="6 12" id="KW-0472">Membrane</keyword>
<dbReference type="PANTHER" id="PTHR18966">
    <property type="entry name" value="IONOTROPIC GLUTAMATE RECEPTOR"/>
    <property type="match status" value="1"/>
</dbReference>
<evidence type="ECO:0000256" key="5">
    <source>
        <dbReference type="ARBA" id="ARBA00023065"/>
    </source>
</evidence>
<comment type="subcellular location">
    <subcellularLocation>
        <location evidence="1">Membrane</location>
        <topology evidence="1">Multi-pass membrane protein</topology>
    </subcellularLocation>
</comment>
<dbReference type="GO" id="GO:0015276">
    <property type="term" value="F:ligand-gated monoatomic ion channel activity"/>
    <property type="evidence" value="ECO:0007669"/>
    <property type="project" value="InterPro"/>
</dbReference>
<dbReference type="EnsemblProtists" id="EKX33051">
    <property type="protein sequence ID" value="EKX33051"/>
    <property type="gene ID" value="GUITHDRAFT_120788"/>
</dbReference>
<evidence type="ECO:0000256" key="10">
    <source>
        <dbReference type="ARBA" id="ARBA00023303"/>
    </source>
</evidence>
<evidence type="ECO:0000256" key="4">
    <source>
        <dbReference type="ARBA" id="ARBA00022989"/>
    </source>
</evidence>
<keyword evidence="7" id="KW-0675">Receptor</keyword>
<evidence type="ECO:0000256" key="7">
    <source>
        <dbReference type="ARBA" id="ARBA00023170"/>
    </source>
</evidence>
<dbReference type="STRING" id="905079.L1I9X0"/>
<evidence type="ECO:0000256" key="8">
    <source>
        <dbReference type="ARBA" id="ARBA00023180"/>
    </source>
</evidence>
<feature type="transmembrane region" description="Helical" evidence="12">
    <location>
        <begin position="203"/>
        <end position="222"/>
    </location>
</feature>
<gene>
    <name evidence="14" type="ORF">GUITHDRAFT_120788</name>
</gene>
<keyword evidence="4 12" id="KW-1133">Transmembrane helix</keyword>